<reference evidence="2" key="1">
    <citation type="submission" date="2021-01" db="EMBL/GenBank/DDBJ databases">
        <authorList>
            <person name="Corre E."/>
            <person name="Pelletier E."/>
            <person name="Niang G."/>
            <person name="Scheremetjew M."/>
            <person name="Finn R."/>
            <person name="Kale V."/>
            <person name="Holt S."/>
            <person name="Cochrane G."/>
            <person name="Meng A."/>
            <person name="Brown T."/>
            <person name="Cohen L."/>
        </authorList>
    </citation>
    <scope>NUCLEOTIDE SEQUENCE</scope>
    <source>
        <strain evidence="2">CCMP1756</strain>
    </source>
</reference>
<feature type="compositionally biased region" description="Basic residues" evidence="1">
    <location>
        <begin position="66"/>
        <end position="78"/>
    </location>
</feature>
<feature type="compositionally biased region" description="Basic and acidic residues" evidence="1">
    <location>
        <begin position="9"/>
        <end position="27"/>
    </location>
</feature>
<evidence type="ECO:0000313" key="2">
    <source>
        <dbReference type="EMBL" id="CAE0685605.1"/>
    </source>
</evidence>
<feature type="compositionally biased region" description="Basic residues" evidence="1">
    <location>
        <begin position="28"/>
        <end position="45"/>
    </location>
</feature>
<dbReference type="AlphaFoldDB" id="A0A7S3ZK51"/>
<gene>
    <name evidence="2" type="ORF">PCAL00307_LOCUS1039</name>
</gene>
<accession>A0A7S3ZK51</accession>
<dbReference type="EMBL" id="HBIW01001207">
    <property type="protein sequence ID" value="CAE0685605.1"/>
    <property type="molecule type" value="Transcribed_RNA"/>
</dbReference>
<protein>
    <submittedName>
        <fullName evidence="2">Uncharacterized protein</fullName>
    </submittedName>
</protein>
<name>A0A7S3ZK51_9STRA</name>
<proteinExistence type="predicted"/>
<sequence length="116" mass="13622">MSKKNRLAARREAHERLLERERQQKAKKEAKRLKFQARAPKKRSIPKGLVRGSSRNPEQYEEARRIVKLRKKAARTAPKKMDLEKSGTEKRRAAATEGRKSARQKIIDKRRSMECE</sequence>
<feature type="compositionally biased region" description="Basic and acidic residues" evidence="1">
    <location>
        <begin position="79"/>
        <end position="116"/>
    </location>
</feature>
<feature type="region of interest" description="Disordered" evidence="1">
    <location>
        <begin position="1"/>
        <end position="116"/>
    </location>
</feature>
<organism evidence="2">
    <name type="scientific">Pelagomonas calceolata</name>
    <dbReference type="NCBI Taxonomy" id="35677"/>
    <lineage>
        <taxon>Eukaryota</taxon>
        <taxon>Sar</taxon>
        <taxon>Stramenopiles</taxon>
        <taxon>Ochrophyta</taxon>
        <taxon>Pelagophyceae</taxon>
        <taxon>Pelagomonadales</taxon>
        <taxon>Pelagomonadaceae</taxon>
        <taxon>Pelagomonas</taxon>
    </lineage>
</organism>
<evidence type="ECO:0000256" key="1">
    <source>
        <dbReference type="SAM" id="MobiDB-lite"/>
    </source>
</evidence>